<dbReference type="InterPro" id="IPR011250">
    <property type="entry name" value="OMP/PagP_B-barrel"/>
</dbReference>
<dbReference type="EMBL" id="BBRZ01000091">
    <property type="protein sequence ID" value="GAM58521.1"/>
    <property type="molecule type" value="Genomic_DNA"/>
</dbReference>
<evidence type="ECO:0000259" key="3">
    <source>
        <dbReference type="Pfam" id="PF13505"/>
    </source>
</evidence>
<feature type="domain" description="Outer membrane protein beta-barrel" evidence="3">
    <location>
        <begin position="9"/>
        <end position="171"/>
    </location>
</feature>
<comment type="caution">
    <text evidence="4">The sequence shown here is derived from an EMBL/GenBank/DDBJ whole genome shotgun (WGS) entry which is preliminary data.</text>
</comment>
<dbReference type="Proteomes" id="UP000031671">
    <property type="component" value="Unassembled WGS sequence"/>
</dbReference>
<protein>
    <submittedName>
        <fullName evidence="4">Outer membrane protein H1</fullName>
    </submittedName>
</protein>
<evidence type="ECO:0000313" key="5">
    <source>
        <dbReference type="Proteomes" id="UP000031671"/>
    </source>
</evidence>
<dbReference type="SUPFAM" id="SSF56925">
    <property type="entry name" value="OMPA-like"/>
    <property type="match status" value="1"/>
</dbReference>
<keyword evidence="1 2" id="KW-0732">Signal</keyword>
<reference evidence="4 5" key="2">
    <citation type="submission" date="2015-01" db="EMBL/GenBank/DDBJ databases">
        <authorList>
            <consortium name="NBRP consortium"/>
            <person name="Sawabe T."/>
            <person name="Meirelles P."/>
            <person name="Feng G."/>
            <person name="Sayaka M."/>
            <person name="Hattori M."/>
            <person name="Ohkuma M."/>
        </authorList>
    </citation>
    <scope>NUCLEOTIDE SEQUENCE [LARGE SCALE GENOMIC DNA]</scope>
    <source>
        <strain evidence="5">JCM 19231</strain>
    </source>
</reference>
<dbReference type="Pfam" id="PF13505">
    <property type="entry name" value="OMP_b-brl"/>
    <property type="match status" value="1"/>
</dbReference>
<dbReference type="Gene3D" id="2.40.160.20">
    <property type="match status" value="1"/>
</dbReference>
<dbReference type="RefSeq" id="WP_261833230.1">
    <property type="nucleotide sequence ID" value="NZ_AP024881.1"/>
</dbReference>
<evidence type="ECO:0000256" key="2">
    <source>
        <dbReference type="SAM" id="SignalP"/>
    </source>
</evidence>
<feature type="signal peptide" evidence="2">
    <location>
        <begin position="1"/>
        <end position="22"/>
    </location>
</feature>
<accession>A0A0B8NX67</accession>
<keyword evidence="5" id="KW-1185">Reference proteome</keyword>
<organism evidence="4 5">
    <name type="scientific">Vibrio ishigakensis</name>
    <dbReference type="NCBI Taxonomy" id="1481914"/>
    <lineage>
        <taxon>Bacteria</taxon>
        <taxon>Pseudomonadati</taxon>
        <taxon>Pseudomonadota</taxon>
        <taxon>Gammaproteobacteria</taxon>
        <taxon>Vibrionales</taxon>
        <taxon>Vibrionaceae</taxon>
        <taxon>Vibrio</taxon>
    </lineage>
</organism>
<gene>
    <name evidence="4" type="ORF">JCM19231_5607</name>
</gene>
<dbReference type="AlphaFoldDB" id="A0A0B8NX67"/>
<proteinExistence type="predicted"/>
<reference evidence="4 5" key="1">
    <citation type="submission" date="2015-01" db="EMBL/GenBank/DDBJ databases">
        <title>Vibrio sp. C1 JCM 19231 whole genome shotgun sequence.</title>
        <authorList>
            <person name="Sawabe T."/>
            <person name="Meirelles P."/>
            <person name="Feng G."/>
            <person name="Sayaka M."/>
            <person name="Hattori M."/>
            <person name="Ohkuma M."/>
        </authorList>
    </citation>
    <scope>NUCLEOTIDE SEQUENCE [LARGE SCALE GENOMIC DNA]</scope>
    <source>
        <strain evidence="5">JCM 19231</strain>
    </source>
</reference>
<evidence type="ECO:0000313" key="4">
    <source>
        <dbReference type="EMBL" id="GAM58521.1"/>
    </source>
</evidence>
<name>A0A0B8NX67_9VIBR</name>
<dbReference type="InterPro" id="IPR027385">
    <property type="entry name" value="Beta-barrel_OMP"/>
</dbReference>
<evidence type="ECO:0000256" key="1">
    <source>
        <dbReference type="ARBA" id="ARBA00022729"/>
    </source>
</evidence>
<feature type="chain" id="PRO_5002122710" evidence="2">
    <location>
        <begin position="23"/>
        <end position="171"/>
    </location>
</feature>
<sequence length="171" mass="18973">MKKLTAISSVLLTALVSAPSLANDLDVDWFAGVGTGYQIDDVTGANDMNGEDVAFELRGGAILNDHHRVMGTYGYMDKLEQHSFLASYDYLLPVYENVNLFAGVSMGVADSEIASESSTDFVWGGQVGAMYQFNESWSAELSYQYLDQDYEENNTKLENTQQIMVSVDYHF</sequence>